<gene>
    <name evidence="2" type="ORF">DVJ77_13805</name>
</gene>
<reference evidence="2 3" key="1">
    <citation type="submission" date="2018-07" db="EMBL/GenBank/DDBJ databases">
        <title>Dyella tabacisoli L4-6T, whole genome shotgun sequence.</title>
        <authorList>
            <person name="Zhou X.-K."/>
            <person name="Li W.-J."/>
            <person name="Duan Y.-Q."/>
        </authorList>
    </citation>
    <scope>NUCLEOTIDE SEQUENCE [LARGE SCALE GENOMIC DNA]</scope>
    <source>
        <strain evidence="2 3">L4-6</strain>
    </source>
</reference>
<protein>
    <submittedName>
        <fullName evidence="2">Uncharacterized protein</fullName>
    </submittedName>
</protein>
<feature type="region of interest" description="Disordered" evidence="1">
    <location>
        <begin position="146"/>
        <end position="168"/>
    </location>
</feature>
<sequence>MFLTAGEMTTAQNYLVNWLQLQNELLYTPGVLSGLSASNPSGNNLSVTTGAGFDGAGHFVILPEGAGTTITVPSTATNPSYLGLAYPLVPTPVNGMPYTVNMAGALYVANSIDQLPANSILLAQINIVNGGVDSLKDLRTPVDTRLPANLSSMEPDAAPSSRSAQSRDGVVDISGANLRKQGDSVSQVVYYHAQQTAAFDRIPQVFVTVRGNLPYATSVSDVRPAQFTLTLTAVLAPVADSAETISVNWLAYV</sequence>
<dbReference type="Proteomes" id="UP000253782">
    <property type="component" value="Unassembled WGS sequence"/>
</dbReference>
<evidence type="ECO:0000313" key="2">
    <source>
        <dbReference type="EMBL" id="RDD81356.1"/>
    </source>
</evidence>
<organism evidence="2 3">
    <name type="scientific">Dyella tabacisoli</name>
    <dbReference type="NCBI Taxonomy" id="2282381"/>
    <lineage>
        <taxon>Bacteria</taxon>
        <taxon>Pseudomonadati</taxon>
        <taxon>Pseudomonadota</taxon>
        <taxon>Gammaproteobacteria</taxon>
        <taxon>Lysobacterales</taxon>
        <taxon>Rhodanobacteraceae</taxon>
        <taxon>Dyella</taxon>
    </lineage>
</organism>
<accession>A0A369ULA4</accession>
<name>A0A369ULA4_9GAMM</name>
<keyword evidence="3" id="KW-1185">Reference proteome</keyword>
<dbReference type="AlphaFoldDB" id="A0A369ULA4"/>
<evidence type="ECO:0000313" key="3">
    <source>
        <dbReference type="Proteomes" id="UP000253782"/>
    </source>
</evidence>
<evidence type="ECO:0000256" key="1">
    <source>
        <dbReference type="SAM" id="MobiDB-lite"/>
    </source>
</evidence>
<comment type="caution">
    <text evidence="2">The sequence shown here is derived from an EMBL/GenBank/DDBJ whole genome shotgun (WGS) entry which is preliminary data.</text>
</comment>
<proteinExistence type="predicted"/>
<dbReference type="EMBL" id="QQAH01000011">
    <property type="protein sequence ID" value="RDD81356.1"/>
    <property type="molecule type" value="Genomic_DNA"/>
</dbReference>